<dbReference type="Proteomes" id="UP000324800">
    <property type="component" value="Unassembled WGS sequence"/>
</dbReference>
<protein>
    <submittedName>
        <fullName evidence="2">Uncharacterized protein</fullName>
    </submittedName>
</protein>
<comment type="caution">
    <text evidence="2">The sequence shown here is derived from an EMBL/GenBank/DDBJ whole genome shotgun (WGS) entry which is preliminary data.</text>
</comment>
<reference evidence="2 3" key="1">
    <citation type="submission" date="2019-03" db="EMBL/GenBank/DDBJ databases">
        <title>Single cell metagenomics reveals metabolic interactions within the superorganism composed of flagellate Streblomastix strix and complex community of Bacteroidetes bacteria on its surface.</title>
        <authorList>
            <person name="Treitli S.C."/>
            <person name="Kolisko M."/>
            <person name="Husnik F."/>
            <person name="Keeling P."/>
            <person name="Hampl V."/>
        </authorList>
    </citation>
    <scope>NUCLEOTIDE SEQUENCE [LARGE SCALE GENOMIC DNA]</scope>
    <source>
        <strain evidence="2">ST1C</strain>
    </source>
</reference>
<organism evidence="2 3">
    <name type="scientific">Streblomastix strix</name>
    <dbReference type="NCBI Taxonomy" id="222440"/>
    <lineage>
        <taxon>Eukaryota</taxon>
        <taxon>Metamonada</taxon>
        <taxon>Preaxostyla</taxon>
        <taxon>Oxymonadida</taxon>
        <taxon>Streblomastigidae</taxon>
        <taxon>Streblomastix</taxon>
    </lineage>
</organism>
<dbReference type="EMBL" id="SNRW01022144">
    <property type="protein sequence ID" value="KAA6364035.1"/>
    <property type="molecule type" value="Genomic_DNA"/>
</dbReference>
<evidence type="ECO:0000313" key="3">
    <source>
        <dbReference type="Proteomes" id="UP000324800"/>
    </source>
</evidence>
<proteinExistence type="predicted"/>
<evidence type="ECO:0000256" key="1">
    <source>
        <dbReference type="SAM" id="MobiDB-lite"/>
    </source>
</evidence>
<dbReference type="AlphaFoldDB" id="A0A5J4U321"/>
<evidence type="ECO:0000313" key="2">
    <source>
        <dbReference type="EMBL" id="KAA6364035.1"/>
    </source>
</evidence>
<feature type="compositionally biased region" description="Polar residues" evidence="1">
    <location>
        <begin position="269"/>
        <end position="278"/>
    </location>
</feature>
<accession>A0A5J4U321</accession>
<feature type="region of interest" description="Disordered" evidence="1">
    <location>
        <begin position="255"/>
        <end position="281"/>
    </location>
</feature>
<feature type="compositionally biased region" description="Basic residues" evidence="1">
    <location>
        <begin position="258"/>
        <end position="268"/>
    </location>
</feature>
<gene>
    <name evidence="2" type="ORF">EZS28_040437</name>
</gene>
<name>A0A5J4U321_9EUKA</name>
<sequence length="322" mass="36484">MNNTFSETETQQETNYIQVAKKLGGTDQVLYGSWSQSINGKRSTNELRCPFLSLRTALVAQCPLDITEHIHGGASADDIVYQPRIQANRVTLDHHEETSIIIDITNTRSTKHKVSFEKKRPNQLEDTGLPSLTRTRWNLEILGGGQQNKTGGDTRICLQLRSQLKCSQENRYTYSDCARAVSLAESVLIALIHYIMIDQPPSRNLIDAYLMCLTAGARLRSIHFAHSTQGLNKNQALANYISALAKFLPIHDNALNNGRRKNHRKRGHSQSNDNQRAQNCERRAEKNHQWLILIEGKEFEQNGAQNRMVMDYASEDDDNLLV</sequence>